<dbReference type="InterPro" id="IPR002125">
    <property type="entry name" value="CMP_dCMP_dom"/>
</dbReference>
<dbReference type="SUPFAM" id="SSF53927">
    <property type="entry name" value="Cytidine deaminase-like"/>
    <property type="match status" value="1"/>
</dbReference>
<dbReference type="PROSITE" id="PS51747">
    <property type="entry name" value="CYT_DCMP_DEAMINASES_2"/>
    <property type="match status" value="1"/>
</dbReference>
<name>A0ABQ6NC27_9STRA</name>
<feature type="region of interest" description="Disordered" evidence="3">
    <location>
        <begin position="67"/>
        <end position="100"/>
    </location>
</feature>
<feature type="region of interest" description="Disordered" evidence="3">
    <location>
        <begin position="213"/>
        <end position="275"/>
    </location>
</feature>
<feature type="compositionally biased region" description="Basic and acidic residues" evidence="3">
    <location>
        <begin position="238"/>
        <end position="261"/>
    </location>
</feature>
<dbReference type="Pfam" id="PF00383">
    <property type="entry name" value="dCMP_cyt_deam_1"/>
    <property type="match status" value="1"/>
</dbReference>
<gene>
    <name evidence="5" type="ORF">TeGR_g14846</name>
</gene>
<comment type="caution">
    <text evidence="5">The sequence shown here is derived from an EMBL/GenBank/DDBJ whole genome shotgun (WGS) entry which is preliminary data.</text>
</comment>
<keyword evidence="6" id="KW-1185">Reference proteome</keyword>
<dbReference type="InterPro" id="IPR016192">
    <property type="entry name" value="APOBEC/CMP_deaminase_Zn-bd"/>
</dbReference>
<dbReference type="Proteomes" id="UP001165060">
    <property type="component" value="Unassembled WGS sequence"/>
</dbReference>
<dbReference type="PANTHER" id="PTHR11079:SF179">
    <property type="entry name" value="TRNA(ADENINE(34)) DEAMINASE, CHLOROPLASTIC"/>
    <property type="match status" value="1"/>
</dbReference>
<feature type="compositionally biased region" description="Basic and acidic residues" evidence="3">
    <location>
        <begin position="213"/>
        <end position="228"/>
    </location>
</feature>
<protein>
    <recommendedName>
        <fullName evidence="4">CMP/dCMP-type deaminase domain-containing protein</fullName>
    </recommendedName>
</protein>
<evidence type="ECO:0000259" key="4">
    <source>
        <dbReference type="PROSITE" id="PS51747"/>
    </source>
</evidence>
<evidence type="ECO:0000313" key="5">
    <source>
        <dbReference type="EMBL" id="GMI54065.1"/>
    </source>
</evidence>
<dbReference type="PANTHER" id="PTHR11079">
    <property type="entry name" value="CYTOSINE DEAMINASE FAMILY MEMBER"/>
    <property type="match status" value="1"/>
</dbReference>
<evidence type="ECO:0000256" key="3">
    <source>
        <dbReference type="SAM" id="MobiDB-lite"/>
    </source>
</evidence>
<dbReference type="PROSITE" id="PS00903">
    <property type="entry name" value="CYT_DCMP_DEAMINASES_1"/>
    <property type="match status" value="1"/>
</dbReference>
<proteinExistence type="predicted"/>
<sequence>MSHKLDFTKLSTFDTFDWAPLPTLSVDENFLDLALMVCRKSCCVQGFMGCLLVDPKGDVEPTALSVAPTTAAPAAPATTTTSSSSSSSTTTTTTPTTPTPLPLSWYESSVLAASINTPFYKALTSDIHAEINAISACARAGIKTVGATAYISMPPCKDCFQALVQAGVKRVVSRKRACDTVERVAGELSVELVEVADTEGPDGNVERRLRVVRDSGRDKSRDQIEADRKKRKLYKQQQSEEKKKRRGEREAADKLGQERKAAKLAAEAEAGGGAD</sequence>
<evidence type="ECO:0000256" key="1">
    <source>
        <dbReference type="ARBA" id="ARBA00022723"/>
    </source>
</evidence>
<feature type="compositionally biased region" description="Low complexity" evidence="3">
    <location>
        <begin position="67"/>
        <end position="96"/>
    </location>
</feature>
<dbReference type="InterPro" id="IPR016193">
    <property type="entry name" value="Cytidine_deaminase-like"/>
</dbReference>
<accession>A0ABQ6NC27</accession>
<keyword evidence="2" id="KW-0862">Zinc</keyword>
<keyword evidence="1" id="KW-0479">Metal-binding</keyword>
<feature type="domain" description="CMP/dCMP-type deaminase" evidence="4">
    <location>
        <begin position="59"/>
        <end position="192"/>
    </location>
</feature>
<dbReference type="EMBL" id="BRYB01006643">
    <property type="protein sequence ID" value="GMI54065.1"/>
    <property type="molecule type" value="Genomic_DNA"/>
</dbReference>
<reference evidence="5 6" key="1">
    <citation type="journal article" date="2023" name="Commun. Biol.">
        <title>Genome analysis of Parmales, the sister group of diatoms, reveals the evolutionary specialization of diatoms from phago-mixotrophs to photoautotrophs.</title>
        <authorList>
            <person name="Ban H."/>
            <person name="Sato S."/>
            <person name="Yoshikawa S."/>
            <person name="Yamada K."/>
            <person name="Nakamura Y."/>
            <person name="Ichinomiya M."/>
            <person name="Sato N."/>
            <person name="Blanc-Mathieu R."/>
            <person name="Endo H."/>
            <person name="Kuwata A."/>
            <person name="Ogata H."/>
        </authorList>
    </citation>
    <scope>NUCLEOTIDE SEQUENCE [LARGE SCALE GENOMIC DNA]</scope>
</reference>
<evidence type="ECO:0000313" key="6">
    <source>
        <dbReference type="Proteomes" id="UP001165060"/>
    </source>
</evidence>
<organism evidence="5 6">
    <name type="scientific">Tetraparma gracilis</name>
    <dbReference type="NCBI Taxonomy" id="2962635"/>
    <lineage>
        <taxon>Eukaryota</taxon>
        <taxon>Sar</taxon>
        <taxon>Stramenopiles</taxon>
        <taxon>Ochrophyta</taxon>
        <taxon>Bolidophyceae</taxon>
        <taxon>Parmales</taxon>
        <taxon>Triparmaceae</taxon>
        <taxon>Tetraparma</taxon>
    </lineage>
</organism>
<dbReference type="Gene3D" id="3.40.140.10">
    <property type="entry name" value="Cytidine Deaminase, domain 2"/>
    <property type="match status" value="1"/>
</dbReference>
<evidence type="ECO:0000256" key="2">
    <source>
        <dbReference type="ARBA" id="ARBA00022833"/>
    </source>
</evidence>